<protein>
    <recommendedName>
        <fullName evidence="3">HTH tetR-type domain-containing protein</fullName>
    </recommendedName>
</protein>
<dbReference type="AlphaFoldDB" id="A0A1F6VDK8"/>
<evidence type="ECO:0000313" key="4">
    <source>
        <dbReference type="EMBL" id="OGI67636.1"/>
    </source>
</evidence>
<dbReference type="InterPro" id="IPR009057">
    <property type="entry name" value="Homeodomain-like_sf"/>
</dbReference>
<dbReference type="Gene3D" id="1.10.357.10">
    <property type="entry name" value="Tetracycline Repressor, domain 2"/>
    <property type="match status" value="1"/>
</dbReference>
<feature type="DNA-binding region" description="H-T-H motif" evidence="2">
    <location>
        <begin position="27"/>
        <end position="46"/>
    </location>
</feature>
<organism evidence="4 5">
    <name type="scientific">Candidatus Muproteobacteria bacterium RBG_16_60_9</name>
    <dbReference type="NCBI Taxonomy" id="1817755"/>
    <lineage>
        <taxon>Bacteria</taxon>
        <taxon>Pseudomonadati</taxon>
        <taxon>Pseudomonadota</taxon>
        <taxon>Candidatus Muproteobacteria</taxon>
    </lineage>
</organism>
<feature type="domain" description="HTH tetR-type" evidence="3">
    <location>
        <begin position="4"/>
        <end position="64"/>
    </location>
</feature>
<name>A0A1F6VDK8_9PROT</name>
<gene>
    <name evidence="4" type="ORF">A2W18_08260</name>
</gene>
<reference evidence="4 5" key="1">
    <citation type="journal article" date="2016" name="Nat. Commun.">
        <title>Thousands of microbial genomes shed light on interconnected biogeochemical processes in an aquifer system.</title>
        <authorList>
            <person name="Anantharaman K."/>
            <person name="Brown C.T."/>
            <person name="Hug L.A."/>
            <person name="Sharon I."/>
            <person name="Castelle C.J."/>
            <person name="Probst A.J."/>
            <person name="Thomas B.C."/>
            <person name="Singh A."/>
            <person name="Wilkins M.J."/>
            <person name="Karaoz U."/>
            <person name="Brodie E.L."/>
            <person name="Williams K.H."/>
            <person name="Hubbard S.S."/>
            <person name="Banfield J.F."/>
        </authorList>
    </citation>
    <scope>NUCLEOTIDE SEQUENCE [LARGE SCALE GENOMIC DNA]</scope>
</reference>
<evidence type="ECO:0000256" key="2">
    <source>
        <dbReference type="PROSITE-ProRule" id="PRU00335"/>
    </source>
</evidence>
<dbReference type="SUPFAM" id="SSF46689">
    <property type="entry name" value="Homeodomain-like"/>
    <property type="match status" value="1"/>
</dbReference>
<evidence type="ECO:0000259" key="3">
    <source>
        <dbReference type="PROSITE" id="PS50977"/>
    </source>
</evidence>
<sequence>MDNKMSRPSWLDAGFEQLAAHGPHGLRIMTIAKQLGVTKGSFYWHFKNLREYRAALLTEWERRYTHQIIEQVEHAGGDAAAKLRRLMSVSAPAASAGPRITFALRLWAMTDPLVGKIVARVDEIRLAYLTNLLRALGWGKRDAMTLARFAQQALIGRFMLSDPPLSAAQNDLIFSALVPK</sequence>
<comment type="caution">
    <text evidence="4">The sequence shown here is derived from an EMBL/GenBank/DDBJ whole genome shotgun (WGS) entry which is preliminary data.</text>
</comment>
<dbReference type="Proteomes" id="UP000179076">
    <property type="component" value="Unassembled WGS sequence"/>
</dbReference>
<dbReference type="Pfam" id="PF00440">
    <property type="entry name" value="TetR_N"/>
    <property type="match status" value="1"/>
</dbReference>
<evidence type="ECO:0000313" key="5">
    <source>
        <dbReference type="Proteomes" id="UP000179076"/>
    </source>
</evidence>
<dbReference type="GO" id="GO:0003677">
    <property type="term" value="F:DNA binding"/>
    <property type="evidence" value="ECO:0007669"/>
    <property type="project" value="UniProtKB-UniRule"/>
</dbReference>
<keyword evidence="1 2" id="KW-0238">DNA-binding</keyword>
<evidence type="ECO:0000256" key="1">
    <source>
        <dbReference type="ARBA" id="ARBA00023125"/>
    </source>
</evidence>
<accession>A0A1F6VDK8</accession>
<dbReference type="InterPro" id="IPR001647">
    <property type="entry name" value="HTH_TetR"/>
</dbReference>
<dbReference type="PROSITE" id="PS50977">
    <property type="entry name" value="HTH_TETR_2"/>
    <property type="match status" value="1"/>
</dbReference>
<dbReference type="EMBL" id="MFSP01000053">
    <property type="protein sequence ID" value="OGI67636.1"/>
    <property type="molecule type" value="Genomic_DNA"/>
</dbReference>
<proteinExistence type="predicted"/>